<dbReference type="Proteomes" id="UP001152759">
    <property type="component" value="Chromosome 5"/>
</dbReference>
<evidence type="ECO:0000313" key="2">
    <source>
        <dbReference type="Proteomes" id="UP001152759"/>
    </source>
</evidence>
<proteinExistence type="predicted"/>
<protein>
    <submittedName>
        <fullName evidence="1">Uncharacterized protein</fullName>
    </submittedName>
</protein>
<sequence length="98" mass="11020">MSSTEQLSHNVSLVDFPKTCVLKVNNWVKWGILASIVCGVSRAAFLDLFGLQNIMTYPQRNPAYDRLVPPYDRPVPGYDRQVSSLHWTTFCNSISGEA</sequence>
<organism evidence="1 2">
    <name type="scientific">Bemisia tabaci</name>
    <name type="common">Sweetpotato whitefly</name>
    <name type="synonym">Aleurodes tabaci</name>
    <dbReference type="NCBI Taxonomy" id="7038"/>
    <lineage>
        <taxon>Eukaryota</taxon>
        <taxon>Metazoa</taxon>
        <taxon>Ecdysozoa</taxon>
        <taxon>Arthropoda</taxon>
        <taxon>Hexapoda</taxon>
        <taxon>Insecta</taxon>
        <taxon>Pterygota</taxon>
        <taxon>Neoptera</taxon>
        <taxon>Paraneoptera</taxon>
        <taxon>Hemiptera</taxon>
        <taxon>Sternorrhyncha</taxon>
        <taxon>Aleyrodoidea</taxon>
        <taxon>Aleyrodidae</taxon>
        <taxon>Aleyrodinae</taxon>
        <taxon>Bemisia</taxon>
    </lineage>
</organism>
<dbReference type="AlphaFoldDB" id="A0A9P0F4X1"/>
<gene>
    <name evidence="1" type="ORF">BEMITA_LOCUS8613</name>
</gene>
<accession>A0A9P0F4X1</accession>
<keyword evidence="2" id="KW-1185">Reference proteome</keyword>
<evidence type="ECO:0000313" key="1">
    <source>
        <dbReference type="EMBL" id="CAH0389829.1"/>
    </source>
</evidence>
<reference evidence="1" key="1">
    <citation type="submission" date="2021-12" db="EMBL/GenBank/DDBJ databases">
        <authorList>
            <person name="King R."/>
        </authorList>
    </citation>
    <scope>NUCLEOTIDE SEQUENCE</scope>
</reference>
<name>A0A9P0F4X1_BEMTA</name>
<dbReference type="EMBL" id="OU963866">
    <property type="protein sequence ID" value="CAH0389829.1"/>
    <property type="molecule type" value="Genomic_DNA"/>
</dbReference>